<dbReference type="Proteomes" id="UP000252554">
    <property type="component" value="Unassembled WGS sequence"/>
</dbReference>
<accession>A0A365PQL7</accession>
<reference evidence="4 5" key="1">
    <citation type="submission" date="2018-06" db="EMBL/GenBank/DDBJ databases">
        <title>Whole genome sequencing of four bacterial strains from South Shetland trench revealing bio-synthetic gene clusters.</title>
        <authorList>
            <person name="Abdel-Mageed W.M."/>
            <person name="Lehri B."/>
            <person name="Jarmusch S.A."/>
            <person name="Miranda K."/>
            <person name="Goodfellow M."/>
            <person name="Jaspars M."/>
            <person name="Karlyshev A.V."/>
        </authorList>
    </citation>
    <scope>NUCLEOTIDE SEQUENCE [LARGE SCALE GENOMIC DNA]</scope>
    <source>
        <strain evidence="4 5">SST2</strain>
    </source>
</reference>
<keyword evidence="3" id="KW-0378">Hydrolase</keyword>
<dbReference type="AlphaFoldDB" id="A0A365PQL7"/>
<evidence type="ECO:0000259" key="2">
    <source>
        <dbReference type="Pfam" id="PF07510"/>
    </source>
</evidence>
<evidence type="ECO:0000313" key="6">
    <source>
        <dbReference type="Proteomes" id="UP000683436"/>
    </source>
</evidence>
<keyword evidence="3" id="KW-0255">Endonuclease</keyword>
<feature type="domain" description="GmrSD restriction endonucleases N-terminal" evidence="1">
    <location>
        <begin position="12"/>
        <end position="229"/>
    </location>
</feature>
<protein>
    <submittedName>
        <fullName evidence="3">DUF262 domain-containing HNH endonuclease family protein</fullName>
    </submittedName>
</protein>
<dbReference type="RefSeq" id="WP_128121723.1">
    <property type="nucleotide sequence ID" value="NZ_CP076683.1"/>
</dbReference>
<evidence type="ECO:0000313" key="4">
    <source>
        <dbReference type="EMBL" id="RBA52658.1"/>
    </source>
</evidence>
<dbReference type="PANTHER" id="PTHR35149">
    <property type="entry name" value="SLL5132 PROTEIN"/>
    <property type="match status" value="1"/>
</dbReference>
<evidence type="ECO:0000313" key="3">
    <source>
        <dbReference type="EMBL" id="QWV17923.1"/>
    </source>
</evidence>
<reference evidence="3 6" key="2">
    <citation type="submission" date="2021-06" db="EMBL/GenBank/DDBJ databases">
        <title>Microbial metabolic specificity influences pelagic lipid remineralization.</title>
        <authorList>
            <person name="Behrendt L."/>
            <person name="Hunter J.E."/>
            <person name="Alcolombri U."/>
            <person name="Smriga S."/>
            <person name="Mincer T."/>
            <person name="Lowenstein D.P."/>
            <person name="Peaudecerf F.J."/>
            <person name="Fernandez V.I."/>
            <person name="Fredricks H."/>
            <person name="Almblad H."/>
            <person name="Harrison J.J."/>
            <person name="Stocker R."/>
            <person name="Van Mooy B.A.S."/>
        </authorList>
    </citation>
    <scope>NUCLEOTIDE SEQUENCE [LARGE SCALE GENOMIC DNA]</scope>
    <source>
        <strain evidence="3 6">A252</strain>
    </source>
</reference>
<keyword evidence="3" id="KW-0540">Nuclease</keyword>
<evidence type="ECO:0000313" key="5">
    <source>
        <dbReference type="Proteomes" id="UP000252554"/>
    </source>
</evidence>
<dbReference type="EMBL" id="CP076683">
    <property type="protein sequence ID" value="QWV17923.1"/>
    <property type="molecule type" value="Genomic_DNA"/>
</dbReference>
<keyword evidence="6" id="KW-1185">Reference proteome</keyword>
<dbReference type="EMBL" id="QNTV01000023">
    <property type="protein sequence ID" value="RBA52658.1"/>
    <property type="molecule type" value="Genomic_DNA"/>
</dbReference>
<name>A0A365PQL7_9GAMM</name>
<sequence length="629" mass="72183">MSTITPHYRTVQQLLQSQSFSIDEYQREYKWERENIEELLGDLRDKFLSCYQEGDKTKEVSGYEDYFLGSIIVSKRNSKNYLVDGQQRVTSLTLLLIYLHNAAKAQGLSVVGNLAPLIYSAPFGDPLFNLDIVERLPVIEALFNDGPFNPDGKDESLRTMYSRYQDIAQIDLVGELKEALPHFIYWLINKVGLIEIATDNDSYAYAIFETMNDRGKPLSPVDMLKAYLLAPIEDDLQRRNANQVWKRQVLDLISWGTEPEPERDSACIKAWFRSQYADTKREGKAGAVDKDWELIGSVFHRWVRDNRVRLNLGGDTANLAFITTHFPFFSSAYRQILDASRHYTAGLEAVYYNAHNEFTWQNTVLLAPLRVNDDADTVKRKLAVTASYLDIWLMRRTVNYIRVGYSSTSYAMWSLCKEIRGLDIGKLVQVLTDKLEADDVTFAGSPSRNRYGISDLCMNQFSRRYIYHLLARITAFTEVGAGKPDLFPHYVDRSLPNPCDIEHIWADKFEAFADEFSSEEEFQYARNHVGGLLLLPADVNRSYQAKAFPEKAPLYAQQNFYAATLTDTAYKNQPKFDAFRKAQQLPFKAYATFGSAEQIERRELVEALANRVWSPERLKKYLPNTAGTV</sequence>
<dbReference type="InterPro" id="IPR011089">
    <property type="entry name" value="GmrSD_C"/>
</dbReference>
<dbReference type="Pfam" id="PF07510">
    <property type="entry name" value="GmrSD_C"/>
    <property type="match status" value="1"/>
</dbReference>
<proteinExistence type="predicted"/>
<dbReference type="InterPro" id="IPR004919">
    <property type="entry name" value="GmrSD_N"/>
</dbReference>
<evidence type="ECO:0000259" key="1">
    <source>
        <dbReference type="Pfam" id="PF03235"/>
    </source>
</evidence>
<organism evidence="4 5">
    <name type="scientific">Stutzerimonas zhaodongensis</name>
    <dbReference type="NCBI Taxonomy" id="1176257"/>
    <lineage>
        <taxon>Bacteria</taxon>
        <taxon>Pseudomonadati</taxon>
        <taxon>Pseudomonadota</taxon>
        <taxon>Gammaproteobacteria</taxon>
        <taxon>Pseudomonadales</taxon>
        <taxon>Pseudomonadaceae</taxon>
        <taxon>Stutzerimonas</taxon>
    </lineage>
</organism>
<gene>
    <name evidence="4" type="ORF">DQ403_20435</name>
    <name evidence="3" type="ORF">KQ248_04300</name>
</gene>
<feature type="domain" description="GmrSD restriction endonucleases C-terminal" evidence="2">
    <location>
        <begin position="480"/>
        <end position="565"/>
    </location>
</feature>
<dbReference type="Proteomes" id="UP000683436">
    <property type="component" value="Chromosome"/>
</dbReference>
<dbReference type="Pfam" id="PF03235">
    <property type="entry name" value="GmrSD_N"/>
    <property type="match status" value="1"/>
</dbReference>
<dbReference type="GO" id="GO:0004519">
    <property type="term" value="F:endonuclease activity"/>
    <property type="evidence" value="ECO:0007669"/>
    <property type="project" value="UniProtKB-KW"/>
</dbReference>
<dbReference type="PANTHER" id="PTHR35149:SF2">
    <property type="entry name" value="DUF262 DOMAIN-CONTAINING PROTEIN"/>
    <property type="match status" value="1"/>
</dbReference>